<sequence length="123" mass="13904">MKKISYLIIISLGLIFASCASKNQDAENEVKIQSTTSISHSFLNEKDIGKKFTIKGKLVQDNDSFRIIENQNSKNRVTFFLTFEEDSIEEKLIDKNNDFVTVSGILISSDSPWVKGLKVLKVE</sequence>
<dbReference type="OrthoDB" id="9969614at2"/>
<evidence type="ECO:0000256" key="1">
    <source>
        <dbReference type="SAM" id="SignalP"/>
    </source>
</evidence>
<name>A0A1I3NEX9_9SPIR</name>
<keyword evidence="1" id="KW-0732">Signal</keyword>
<proteinExistence type="predicted"/>
<keyword evidence="3" id="KW-1185">Reference proteome</keyword>
<dbReference type="PROSITE" id="PS51257">
    <property type="entry name" value="PROKAR_LIPOPROTEIN"/>
    <property type="match status" value="1"/>
</dbReference>
<feature type="signal peptide" evidence="1">
    <location>
        <begin position="1"/>
        <end position="22"/>
    </location>
</feature>
<dbReference type="AlphaFoldDB" id="A0A1I3NEX9"/>
<accession>A0A1I3NEX9</accession>
<feature type="chain" id="PRO_5010235102" description="tRNA_anti-like" evidence="1">
    <location>
        <begin position="23"/>
        <end position="123"/>
    </location>
</feature>
<reference evidence="3" key="1">
    <citation type="submission" date="2016-10" db="EMBL/GenBank/DDBJ databases">
        <authorList>
            <person name="Varghese N."/>
            <person name="Submissions S."/>
        </authorList>
    </citation>
    <scope>NUCLEOTIDE SEQUENCE [LARGE SCALE GENOMIC DNA]</scope>
    <source>
        <strain evidence="3">XBD1002</strain>
    </source>
</reference>
<protein>
    <recommendedName>
        <fullName evidence="4">tRNA_anti-like</fullName>
    </recommendedName>
</protein>
<dbReference type="Proteomes" id="UP000182737">
    <property type="component" value="Unassembled WGS sequence"/>
</dbReference>
<evidence type="ECO:0008006" key="4">
    <source>
        <dbReference type="Google" id="ProtNLM"/>
    </source>
</evidence>
<organism evidence="2 3">
    <name type="scientific">Treponema bryantii</name>
    <dbReference type="NCBI Taxonomy" id="163"/>
    <lineage>
        <taxon>Bacteria</taxon>
        <taxon>Pseudomonadati</taxon>
        <taxon>Spirochaetota</taxon>
        <taxon>Spirochaetia</taxon>
        <taxon>Spirochaetales</taxon>
        <taxon>Treponemataceae</taxon>
        <taxon>Treponema</taxon>
    </lineage>
</organism>
<evidence type="ECO:0000313" key="2">
    <source>
        <dbReference type="EMBL" id="SFJ07336.1"/>
    </source>
</evidence>
<gene>
    <name evidence="2" type="ORF">SAMN04487775_1142</name>
</gene>
<evidence type="ECO:0000313" key="3">
    <source>
        <dbReference type="Proteomes" id="UP000182737"/>
    </source>
</evidence>
<dbReference type="RefSeq" id="WP_074933696.1">
    <property type="nucleotide sequence ID" value="NZ_FORI01000014.1"/>
</dbReference>
<dbReference type="EMBL" id="FORI01000014">
    <property type="protein sequence ID" value="SFJ07336.1"/>
    <property type="molecule type" value="Genomic_DNA"/>
</dbReference>